<evidence type="ECO:0000256" key="7">
    <source>
        <dbReference type="ARBA" id="ARBA00023186"/>
    </source>
</evidence>
<comment type="similarity">
    <text evidence="3 8">Belongs to the complex I LYR family. SDHAF3 subfamily.</text>
</comment>
<comment type="subcellular location">
    <subcellularLocation>
        <location evidence="2 8">Mitochondrion matrix</location>
    </subcellularLocation>
</comment>
<evidence type="ECO:0000313" key="10">
    <source>
        <dbReference type="Proteomes" id="UP000676310"/>
    </source>
</evidence>
<evidence type="ECO:0000256" key="6">
    <source>
        <dbReference type="ARBA" id="ARBA00023128"/>
    </source>
</evidence>
<accession>A0A8J2MYM9</accession>
<dbReference type="PANTHER" id="PTHR13137:SF6">
    <property type="entry name" value="SUCCINATE DEHYDROGENASE ASSEMBLY FACTOR 3, MITOCHONDRIAL"/>
    <property type="match status" value="1"/>
</dbReference>
<evidence type="ECO:0000256" key="5">
    <source>
        <dbReference type="ARBA" id="ARBA00022946"/>
    </source>
</evidence>
<evidence type="ECO:0000313" key="9">
    <source>
        <dbReference type="EMBL" id="CAG5148919.1"/>
    </source>
</evidence>
<dbReference type="GO" id="GO:0005759">
    <property type="term" value="C:mitochondrial matrix"/>
    <property type="evidence" value="ECO:0007669"/>
    <property type="project" value="UniProtKB-SubCell"/>
</dbReference>
<dbReference type="GO" id="GO:0006105">
    <property type="term" value="P:succinate metabolic process"/>
    <property type="evidence" value="ECO:0007669"/>
    <property type="project" value="TreeGrafter"/>
</dbReference>
<evidence type="ECO:0000256" key="8">
    <source>
        <dbReference type="RuleBase" id="RU368039"/>
    </source>
</evidence>
<dbReference type="Pfam" id="PF13233">
    <property type="entry name" value="Complex1_LYR_2"/>
    <property type="match status" value="1"/>
</dbReference>
<protein>
    <recommendedName>
        <fullName evidence="8">Succinate dehydrogenase assembly factor 3</fullName>
        <shortName evidence="8">SDH assembly factor 3</shortName>
        <shortName evidence="8">SDHAF3</shortName>
    </recommendedName>
</protein>
<dbReference type="InterPro" id="IPR008381">
    <property type="entry name" value="SDHAF3/Sdh7"/>
</dbReference>
<dbReference type="GO" id="GO:0034553">
    <property type="term" value="P:mitochondrial respiratory chain complex II assembly"/>
    <property type="evidence" value="ECO:0007669"/>
    <property type="project" value="UniProtKB-UniRule"/>
</dbReference>
<reference evidence="9" key="1">
    <citation type="submission" date="2021-05" db="EMBL/GenBank/DDBJ databases">
        <authorList>
            <person name="Stam R."/>
        </authorList>
    </citation>
    <scope>NUCLEOTIDE SEQUENCE</scope>
    <source>
        <strain evidence="9">CS162</strain>
    </source>
</reference>
<sequence length="442" mass="49216">MRACARLLATATDAGASRPFKPAPAALLPPIPLYRRLLRSHRKRLGVEERLLGDMYVKAEFRAHRDVENPVQIIGFLSEWQTYCQMLEGDSWKEAKMDKAKIDKMSDQQIGQLYELMQQIKNQAQEDADAEEKLIAKCFTFNDECDVLYINNTRSVSNTLFRPPLPSLYARCSSKGLLHKLKPFSDASQSSPINTGLGKLHNIAEDITLSILKSYLTVIEGLHPLQSLCLPEMCGCTLYDSPTCGHSWISMSQPCSFLSDLLSCPYRQTYQTLIAPPYTCPMCNGGFADRETIEMVQGPWGCNQMLRNHAGGNHAISGQWGSAPFMSGGCGGPAITSGAISGTLIPMNYRNQGFTYDHRLTGPYGPQSMMSHAPMITGGPMMGSSAMVMNEPIMCDNGFGGYNDGYISDHDGYYDNRRKKRRHKSHYKYKYTDEPATNCTVM</sequence>
<keyword evidence="5" id="KW-0809">Transit peptide</keyword>
<comment type="caution">
    <text evidence="9">The sequence shown here is derived from an EMBL/GenBank/DDBJ whole genome shotgun (WGS) entry which is preliminary data.</text>
</comment>
<keyword evidence="10" id="KW-1185">Reference proteome</keyword>
<comment type="subunit">
    <text evidence="4 8">Interacts with the iron-sulfur protein subunit within the SDH catalytic dimer.</text>
</comment>
<dbReference type="PANTHER" id="PTHR13137">
    <property type="entry name" value="DC11 ACN9 HOMOLOG"/>
    <property type="match status" value="1"/>
</dbReference>
<evidence type="ECO:0000256" key="1">
    <source>
        <dbReference type="ARBA" id="ARBA00003675"/>
    </source>
</evidence>
<keyword evidence="6 8" id="KW-0496">Mitochondrion</keyword>
<comment type="function">
    <text evidence="1 8">Plays an essential role in the assembly of succinate dehydrogenase (SDH), an enzyme complex (also referred to as respiratory complex II) that is a component of both the tricarboxylic acid (TCA) cycle and the mitochondrial electron transport chain, and which couples the oxidation of succinate to fumarate with the reduction of ubiquinone (coenzyme Q) to ubiquinol. Promotes maturation of the iron-sulfur protein subunit of the SDH catalytic dimer, protecting it from the deleterious effects of oxidants. May act together with SDHAF1.</text>
</comment>
<proteinExistence type="inferred from homology"/>
<dbReference type="GeneID" id="67013694"/>
<dbReference type="OrthoDB" id="3747946at2759"/>
<evidence type="ECO:0000256" key="3">
    <source>
        <dbReference type="ARBA" id="ARBA00006020"/>
    </source>
</evidence>
<dbReference type="RefSeq" id="XP_043165807.1">
    <property type="nucleotide sequence ID" value="XM_043309872.1"/>
</dbReference>
<name>A0A8J2MYM9_9PLEO</name>
<dbReference type="Proteomes" id="UP000676310">
    <property type="component" value="Unassembled WGS sequence"/>
</dbReference>
<evidence type="ECO:0000256" key="2">
    <source>
        <dbReference type="ARBA" id="ARBA00004305"/>
    </source>
</evidence>
<gene>
    <name evidence="9" type="ORF">ALTATR162_LOCUS2268</name>
</gene>
<organism evidence="9 10">
    <name type="scientific">Alternaria atra</name>
    <dbReference type="NCBI Taxonomy" id="119953"/>
    <lineage>
        <taxon>Eukaryota</taxon>
        <taxon>Fungi</taxon>
        <taxon>Dikarya</taxon>
        <taxon>Ascomycota</taxon>
        <taxon>Pezizomycotina</taxon>
        <taxon>Dothideomycetes</taxon>
        <taxon>Pleosporomycetidae</taxon>
        <taxon>Pleosporales</taxon>
        <taxon>Pleosporineae</taxon>
        <taxon>Pleosporaceae</taxon>
        <taxon>Alternaria</taxon>
        <taxon>Alternaria sect. Ulocladioides</taxon>
    </lineage>
</organism>
<dbReference type="CDD" id="cd20270">
    <property type="entry name" value="Complex1_LYR_SDHAF3_LYRM10"/>
    <property type="match status" value="1"/>
</dbReference>
<keyword evidence="7 8" id="KW-0143">Chaperone</keyword>
<evidence type="ECO:0000256" key="4">
    <source>
        <dbReference type="ARBA" id="ARBA00011273"/>
    </source>
</evidence>
<dbReference type="AlphaFoldDB" id="A0A8J2MYM9"/>
<dbReference type="EMBL" id="CAJRGZ010000015">
    <property type="protein sequence ID" value="CAG5148919.1"/>
    <property type="molecule type" value="Genomic_DNA"/>
</dbReference>
<dbReference type="GO" id="GO:0005758">
    <property type="term" value="C:mitochondrial intermembrane space"/>
    <property type="evidence" value="ECO:0007669"/>
    <property type="project" value="TreeGrafter"/>
</dbReference>